<protein>
    <recommendedName>
        <fullName evidence="4">PhnA-like protein</fullName>
    </recommendedName>
</protein>
<keyword evidence="3" id="KW-1185">Reference proteome</keyword>
<dbReference type="EMBL" id="FOMW01000009">
    <property type="protein sequence ID" value="SFE70294.1"/>
    <property type="molecule type" value="Genomic_DNA"/>
</dbReference>
<feature type="transmembrane region" description="Helical" evidence="1">
    <location>
        <begin position="269"/>
        <end position="292"/>
    </location>
</feature>
<dbReference type="STRING" id="74348.SAMN04488523_109191"/>
<gene>
    <name evidence="2" type="ORF">SAMN04488523_109191</name>
</gene>
<keyword evidence="1" id="KW-1133">Transmembrane helix</keyword>
<evidence type="ECO:0000313" key="2">
    <source>
        <dbReference type="EMBL" id="SFE70294.1"/>
    </source>
</evidence>
<proteinExistence type="predicted"/>
<keyword evidence="1" id="KW-0812">Transmembrane</keyword>
<dbReference type="OrthoDB" id="7032238at2"/>
<name>A0A1I2CPY9_9RHOB</name>
<reference evidence="2 3" key="1">
    <citation type="submission" date="2016-10" db="EMBL/GenBank/DDBJ databases">
        <authorList>
            <person name="de Groot N.N."/>
        </authorList>
    </citation>
    <scope>NUCLEOTIDE SEQUENCE [LARGE SCALE GENOMIC DNA]</scope>
    <source>
        <strain evidence="2 3">DSM 11443</strain>
    </source>
</reference>
<keyword evidence="1" id="KW-0472">Membrane</keyword>
<evidence type="ECO:0000313" key="3">
    <source>
        <dbReference type="Proteomes" id="UP000198977"/>
    </source>
</evidence>
<feature type="transmembrane region" description="Helical" evidence="1">
    <location>
        <begin position="110"/>
        <end position="131"/>
    </location>
</feature>
<dbReference type="RefSeq" id="WP_143092459.1">
    <property type="nucleotide sequence ID" value="NZ_FOMW01000009.1"/>
</dbReference>
<accession>A0A1I2CPY9</accession>
<dbReference type="Proteomes" id="UP000198977">
    <property type="component" value="Unassembled WGS sequence"/>
</dbReference>
<organism evidence="2 3">
    <name type="scientific">Sulfitobacter brevis</name>
    <dbReference type="NCBI Taxonomy" id="74348"/>
    <lineage>
        <taxon>Bacteria</taxon>
        <taxon>Pseudomonadati</taxon>
        <taxon>Pseudomonadota</taxon>
        <taxon>Alphaproteobacteria</taxon>
        <taxon>Rhodobacterales</taxon>
        <taxon>Roseobacteraceae</taxon>
        <taxon>Sulfitobacter</taxon>
    </lineage>
</organism>
<sequence>MVGRTEGMTAASAPRSSHDGSYVDWPAIFAGAVSASAIGLLFAGFGATLGLTAVSPQPNEGSAGFALVIVGAWMLVTVVASYAAGGYIAGRMRRRVDGAHADEVTARDSIHGVVVWALAVLVGAWIATGAVGTALNAVGNTAAAVGQTAAAAGAAGAAGAAATPGGVQGVDVDPLAIINNRLLRGTDVTLDQNAELSAQSATILADVAVNGEMTEGDASYLAAELAENSNLSESEAKARVEAAAQEVITVRDEAAQTARDAADAARKAAILSGFALAAGLLIAAAASVWAAAIGGRHRDEGRIFAGFKTF</sequence>
<feature type="transmembrane region" description="Helical" evidence="1">
    <location>
        <begin position="25"/>
        <end position="45"/>
    </location>
</feature>
<dbReference type="AlphaFoldDB" id="A0A1I2CPY9"/>
<evidence type="ECO:0008006" key="4">
    <source>
        <dbReference type="Google" id="ProtNLM"/>
    </source>
</evidence>
<feature type="transmembrane region" description="Helical" evidence="1">
    <location>
        <begin position="65"/>
        <end position="89"/>
    </location>
</feature>
<evidence type="ECO:0000256" key="1">
    <source>
        <dbReference type="SAM" id="Phobius"/>
    </source>
</evidence>